<dbReference type="Gene3D" id="3.40.50.2300">
    <property type="match status" value="1"/>
</dbReference>
<comment type="caution">
    <text evidence="5">The sequence shown here is derived from an EMBL/GenBank/DDBJ whole genome shotgun (WGS) entry which is preliminary data.</text>
</comment>
<dbReference type="GO" id="GO:0000976">
    <property type="term" value="F:transcription cis-regulatory region binding"/>
    <property type="evidence" value="ECO:0007669"/>
    <property type="project" value="TreeGrafter"/>
</dbReference>
<reference evidence="5 6" key="1">
    <citation type="submission" date="2020-03" db="EMBL/GenBank/DDBJ databases">
        <title>Whole genome shotgun sequence of Phytohabitans houttuyneae NBRC 108639.</title>
        <authorList>
            <person name="Komaki H."/>
            <person name="Tamura T."/>
        </authorList>
    </citation>
    <scope>NUCLEOTIDE SEQUENCE [LARGE SCALE GENOMIC DNA]</scope>
    <source>
        <strain evidence="5 6">NBRC 108639</strain>
    </source>
</reference>
<evidence type="ECO:0000256" key="2">
    <source>
        <dbReference type="ARBA" id="ARBA00023125"/>
    </source>
</evidence>
<accession>A0A6V8JYI3</accession>
<keyword evidence="3" id="KW-0804">Transcription</keyword>
<organism evidence="5 6">
    <name type="scientific">Phytohabitans houttuyneae</name>
    <dbReference type="NCBI Taxonomy" id="1076126"/>
    <lineage>
        <taxon>Bacteria</taxon>
        <taxon>Bacillati</taxon>
        <taxon>Actinomycetota</taxon>
        <taxon>Actinomycetes</taxon>
        <taxon>Micromonosporales</taxon>
        <taxon>Micromonosporaceae</taxon>
    </lineage>
</organism>
<gene>
    <name evidence="5" type="ORF">Phou_005040</name>
</gene>
<feature type="domain" description="Transcriptional regulator LacI/GalR-like sensor" evidence="4">
    <location>
        <begin position="2"/>
        <end position="68"/>
    </location>
</feature>
<dbReference type="GO" id="GO:0003700">
    <property type="term" value="F:DNA-binding transcription factor activity"/>
    <property type="evidence" value="ECO:0007669"/>
    <property type="project" value="TreeGrafter"/>
</dbReference>
<dbReference type="EMBL" id="BLPF01000001">
    <property type="protein sequence ID" value="GFJ76324.1"/>
    <property type="molecule type" value="Genomic_DNA"/>
</dbReference>
<keyword evidence="1" id="KW-0805">Transcription regulation</keyword>
<dbReference type="PANTHER" id="PTHR30146">
    <property type="entry name" value="LACI-RELATED TRANSCRIPTIONAL REPRESSOR"/>
    <property type="match status" value="1"/>
</dbReference>
<evidence type="ECO:0000256" key="3">
    <source>
        <dbReference type="ARBA" id="ARBA00023163"/>
    </source>
</evidence>
<sequence>MPDDIALVGVDNWLPTAEGCRPALTSVDLNLQQVGRTAAELLLQAIQQGTTQPGAHTVPCRLVVRASSAPAGG</sequence>
<keyword evidence="2" id="KW-0238">DNA-binding</keyword>
<dbReference type="InterPro" id="IPR046335">
    <property type="entry name" value="LacI/GalR-like_sensor"/>
</dbReference>
<evidence type="ECO:0000256" key="1">
    <source>
        <dbReference type="ARBA" id="ARBA00023015"/>
    </source>
</evidence>
<evidence type="ECO:0000313" key="6">
    <source>
        <dbReference type="Proteomes" id="UP000482800"/>
    </source>
</evidence>
<dbReference type="Pfam" id="PF13377">
    <property type="entry name" value="Peripla_BP_3"/>
    <property type="match status" value="1"/>
</dbReference>
<name>A0A6V8JYI3_9ACTN</name>
<protein>
    <recommendedName>
        <fullName evidence="4">Transcriptional regulator LacI/GalR-like sensor domain-containing protein</fullName>
    </recommendedName>
</protein>
<dbReference type="Proteomes" id="UP000482800">
    <property type="component" value="Unassembled WGS sequence"/>
</dbReference>
<keyword evidence="6" id="KW-1185">Reference proteome</keyword>
<dbReference type="InterPro" id="IPR028082">
    <property type="entry name" value="Peripla_BP_I"/>
</dbReference>
<reference evidence="5 6" key="2">
    <citation type="submission" date="2020-03" db="EMBL/GenBank/DDBJ databases">
        <authorList>
            <person name="Ichikawa N."/>
            <person name="Kimura A."/>
            <person name="Kitahashi Y."/>
            <person name="Uohara A."/>
        </authorList>
    </citation>
    <scope>NUCLEOTIDE SEQUENCE [LARGE SCALE GENOMIC DNA]</scope>
    <source>
        <strain evidence="5 6">NBRC 108639</strain>
    </source>
</reference>
<evidence type="ECO:0000259" key="4">
    <source>
        <dbReference type="Pfam" id="PF13377"/>
    </source>
</evidence>
<evidence type="ECO:0000313" key="5">
    <source>
        <dbReference type="EMBL" id="GFJ76324.1"/>
    </source>
</evidence>
<dbReference type="SUPFAM" id="SSF53822">
    <property type="entry name" value="Periplasmic binding protein-like I"/>
    <property type="match status" value="1"/>
</dbReference>
<dbReference type="PANTHER" id="PTHR30146:SF109">
    <property type="entry name" value="HTH-TYPE TRANSCRIPTIONAL REGULATOR GALS"/>
    <property type="match status" value="1"/>
</dbReference>
<dbReference type="AlphaFoldDB" id="A0A6V8JYI3"/>
<proteinExistence type="predicted"/>